<evidence type="ECO:0000313" key="2">
    <source>
        <dbReference type="EMBL" id="MDT0557120.1"/>
    </source>
</evidence>
<keyword evidence="3" id="KW-1185">Reference proteome</keyword>
<keyword evidence="1" id="KW-0732">Signal</keyword>
<evidence type="ECO:0000256" key="1">
    <source>
        <dbReference type="SAM" id="SignalP"/>
    </source>
</evidence>
<feature type="signal peptide" evidence="1">
    <location>
        <begin position="1"/>
        <end position="17"/>
    </location>
</feature>
<dbReference type="Pfam" id="PF07920">
    <property type="entry name" value="DUF1684"/>
    <property type="match status" value="1"/>
</dbReference>
<gene>
    <name evidence="2" type="ORF">RM697_00585</name>
</gene>
<feature type="chain" id="PRO_5046550574" evidence="1">
    <location>
        <begin position="18"/>
        <end position="200"/>
    </location>
</feature>
<dbReference type="PROSITE" id="PS51257">
    <property type="entry name" value="PROKAR_LIPOPROTEIN"/>
    <property type="match status" value="1"/>
</dbReference>
<proteinExistence type="predicted"/>
<dbReference type="EMBL" id="JAVRIA010000001">
    <property type="protein sequence ID" value="MDT0557120.1"/>
    <property type="molecule type" value="Genomic_DNA"/>
</dbReference>
<organism evidence="2 3">
    <name type="scientific">Microcosmobacter mediterraneus</name>
    <dbReference type="NCBI Taxonomy" id="3075607"/>
    <lineage>
        <taxon>Bacteria</taxon>
        <taxon>Pseudomonadati</taxon>
        <taxon>Bacteroidota</taxon>
        <taxon>Flavobacteriia</taxon>
        <taxon>Flavobacteriales</taxon>
        <taxon>Flavobacteriaceae</taxon>
        <taxon>Microcosmobacter</taxon>
    </lineage>
</organism>
<dbReference type="PANTHER" id="PTHR41913:SF1">
    <property type="entry name" value="DUF1684 DOMAIN-CONTAINING PROTEIN"/>
    <property type="match status" value="1"/>
</dbReference>
<name>A0ABU2YG16_9FLAO</name>
<dbReference type="RefSeq" id="WP_311425893.1">
    <property type="nucleotide sequence ID" value="NZ_JAVRIA010000001.1"/>
</dbReference>
<sequence>MKQFIVFFLMISTLSCAQDKTDIKVETQWQREINTNFKDASKSPLTAKGLKKFKGLDFFSFDSSYVVTAKLKLTPDSKPFKMKTTTDRRPLYRIFGIATFELNGKTHQLNVYQNLGLLNKKGYEDYLSIPFYDDTNGETTYGGGRYVEARIPEGDHLVINFNQAYNPYCAYSDRYSCTLVPRVNYLETAVEAGVKAYKKP</sequence>
<dbReference type="Proteomes" id="UP001259492">
    <property type="component" value="Unassembled WGS sequence"/>
</dbReference>
<dbReference type="InterPro" id="IPR012467">
    <property type="entry name" value="DUF1684"/>
</dbReference>
<protein>
    <submittedName>
        <fullName evidence="2">DUF1684 domain-containing protein</fullName>
    </submittedName>
</protein>
<comment type="caution">
    <text evidence="2">The sequence shown here is derived from an EMBL/GenBank/DDBJ whole genome shotgun (WGS) entry which is preliminary data.</text>
</comment>
<accession>A0ABU2YG16</accession>
<evidence type="ECO:0000313" key="3">
    <source>
        <dbReference type="Proteomes" id="UP001259492"/>
    </source>
</evidence>
<reference evidence="2 3" key="1">
    <citation type="submission" date="2023-09" db="EMBL/GenBank/DDBJ databases">
        <authorList>
            <person name="Rey-Velasco X."/>
        </authorList>
    </citation>
    <scope>NUCLEOTIDE SEQUENCE [LARGE SCALE GENOMIC DNA]</scope>
    <source>
        <strain evidence="2 3">W332</strain>
    </source>
</reference>
<dbReference type="PANTHER" id="PTHR41913">
    <property type="entry name" value="DUF1684 DOMAIN-CONTAINING PROTEIN"/>
    <property type="match status" value="1"/>
</dbReference>